<name>G2G9I1_9ACTN</name>
<dbReference type="PATRIC" id="fig|700597.3.peg.2041"/>
<dbReference type="InterPro" id="IPR016181">
    <property type="entry name" value="Acyl_CoA_acyltransferase"/>
</dbReference>
<keyword evidence="2" id="KW-1185">Reference proteome</keyword>
<dbReference type="Proteomes" id="UP000004217">
    <property type="component" value="Unassembled WGS sequence"/>
</dbReference>
<sequence length="92" mass="9366">MSVTRVDAAGLDERIEGLAELLVDAVRDGASVGFLAPLDPPAALARWKGRSGAVADGTPLVWAAHDGGRVLGTVSLALAGRPNSRHRAALAS</sequence>
<protein>
    <recommendedName>
        <fullName evidence="3">GNAT family N-acetyltransferase</fullName>
    </recommendedName>
</protein>
<evidence type="ECO:0008006" key="3">
    <source>
        <dbReference type="Google" id="ProtNLM"/>
    </source>
</evidence>
<evidence type="ECO:0000313" key="1">
    <source>
        <dbReference type="EMBL" id="EGX59829.1"/>
    </source>
</evidence>
<reference evidence="1 2" key="1">
    <citation type="submission" date="2011-08" db="EMBL/GenBank/DDBJ databases">
        <authorList>
            <person name="Lin Y."/>
            <person name="Hao X."/>
            <person name="Johnstone L."/>
            <person name="Miller S.J."/>
            <person name="Wei G."/>
            <person name="Rensing C."/>
        </authorList>
    </citation>
    <scope>NUCLEOTIDE SEQUENCE [LARGE SCALE GENOMIC DNA]</scope>
    <source>
        <strain evidence="1 2">K42</strain>
    </source>
</reference>
<comment type="caution">
    <text evidence="1">The sequence shown here is derived from an EMBL/GenBank/DDBJ whole genome shotgun (WGS) entry which is preliminary data.</text>
</comment>
<evidence type="ECO:0000313" key="2">
    <source>
        <dbReference type="Proteomes" id="UP000004217"/>
    </source>
</evidence>
<organism evidence="1 2">
    <name type="scientific">Streptomyces zinciresistens K42</name>
    <dbReference type="NCBI Taxonomy" id="700597"/>
    <lineage>
        <taxon>Bacteria</taxon>
        <taxon>Bacillati</taxon>
        <taxon>Actinomycetota</taxon>
        <taxon>Actinomycetes</taxon>
        <taxon>Kitasatosporales</taxon>
        <taxon>Streptomycetaceae</taxon>
        <taxon>Streptomyces</taxon>
    </lineage>
</organism>
<dbReference type="EMBL" id="AGBF01000023">
    <property type="protein sequence ID" value="EGX59829.1"/>
    <property type="molecule type" value="Genomic_DNA"/>
</dbReference>
<dbReference type="SUPFAM" id="SSF55729">
    <property type="entry name" value="Acyl-CoA N-acyltransferases (Nat)"/>
    <property type="match status" value="1"/>
</dbReference>
<gene>
    <name evidence="1" type="ORF">SZN_10473</name>
</gene>
<dbReference type="Gene3D" id="3.40.630.30">
    <property type="match status" value="1"/>
</dbReference>
<accession>G2G9I1</accession>
<proteinExistence type="predicted"/>
<dbReference type="AlphaFoldDB" id="G2G9I1"/>